<comment type="caution">
    <text evidence="9">The sequence shown here is derived from an EMBL/GenBank/DDBJ whole genome shotgun (WGS) entry which is preliminary data.</text>
</comment>
<accession>A0ABX0VZ93</accession>
<keyword evidence="10" id="KW-1185">Reference proteome</keyword>
<evidence type="ECO:0000256" key="4">
    <source>
        <dbReference type="ARBA" id="ARBA00022833"/>
    </source>
</evidence>
<keyword evidence="7" id="KW-0648">Protein biosynthesis</keyword>
<dbReference type="EC" id="6.1.1.-" evidence="9"/>
<keyword evidence="2" id="KW-0479">Metal-binding</keyword>
<keyword evidence="3 7" id="KW-0547">Nucleotide-binding</keyword>
<sequence>MPYVTRFAPSPTGPLHLGHAYSALLAHDMAQEHGGRFLLRIEDIDRERSKPEWEDQIYQDLEWLGLQWEMPVMRQSDRLPAYRAALETLWQRSLLYPCTCTRRDILDSASAPQEGAVQYGPDGIIYPGTCRHRTGTPHSLTPMPDNVALRLDMDLTAIQIGEHRVSEGESVYFRETGEGPNGETGLTAFHPEDLLTTVGDIVLSRKTFLGSYHLSVVLDDATQGVTHVVRGQDLFEATRIHVALQRLLKLPTPEYHHHALIRDDNGKRLAKRDDAKAIRKFREEGASPTDIRAMVGLPLC</sequence>
<dbReference type="NCBIfam" id="NF004315">
    <property type="entry name" value="PRK05710.1-4"/>
    <property type="match status" value="1"/>
</dbReference>
<reference evidence="9 10" key="1">
    <citation type="submission" date="2020-03" db="EMBL/GenBank/DDBJ databases">
        <title>Bacterial isolates of synthetic phycosphere.</title>
        <authorList>
            <person name="Fu H."/>
            <person name="Moran M.A."/>
        </authorList>
    </citation>
    <scope>NUCLEOTIDE SEQUENCE [LARGE SCALE GENOMIC DNA]</scope>
    <source>
        <strain evidence="9 10">HF1</strain>
    </source>
</reference>
<feature type="domain" description="Glutamyl/glutaminyl-tRNA synthetase class Ib catalytic" evidence="8">
    <location>
        <begin position="198"/>
        <end position="293"/>
    </location>
</feature>
<dbReference type="Pfam" id="PF00749">
    <property type="entry name" value="tRNA-synt_1c"/>
    <property type="match status" value="2"/>
</dbReference>
<keyword evidence="6 7" id="KW-0030">Aminoacyl-tRNA synthetase</keyword>
<organism evidence="9 10">
    <name type="scientific">Marivivens donghaensis</name>
    <dbReference type="NCBI Taxonomy" id="1699413"/>
    <lineage>
        <taxon>Bacteria</taxon>
        <taxon>Pseudomonadati</taxon>
        <taxon>Pseudomonadota</taxon>
        <taxon>Alphaproteobacteria</taxon>
        <taxon>Rhodobacterales</taxon>
        <taxon>Paracoccaceae</taxon>
        <taxon>Marivivens group</taxon>
        <taxon>Marivivens</taxon>
    </lineage>
</organism>
<dbReference type="PANTHER" id="PTHR43311:SF1">
    <property type="entry name" value="GLUTAMYL-Q TRNA(ASP) SYNTHETASE"/>
    <property type="match status" value="1"/>
</dbReference>
<gene>
    <name evidence="9" type="ORF">HCZ30_13370</name>
</gene>
<keyword evidence="1 7" id="KW-0436">Ligase</keyword>
<evidence type="ECO:0000256" key="6">
    <source>
        <dbReference type="ARBA" id="ARBA00023146"/>
    </source>
</evidence>
<comment type="similarity">
    <text evidence="7">Belongs to the class-I aminoacyl-tRNA synthetase family.</text>
</comment>
<dbReference type="RefSeq" id="WP_167638802.1">
    <property type="nucleotide sequence ID" value="NZ_JAATOP010000009.1"/>
</dbReference>
<dbReference type="PRINTS" id="PR00987">
    <property type="entry name" value="TRNASYNTHGLU"/>
</dbReference>
<dbReference type="InterPro" id="IPR001412">
    <property type="entry name" value="aa-tRNA-synth_I_CS"/>
</dbReference>
<keyword evidence="5 7" id="KW-0067">ATP-binding</keyword>
<keyword evidence="4" id="KW-0862">Zinc</keyword>
<dbReference type="InterPro" id="IPR049940">
    <property type="entry name" value="GluQ/Sye"/>
</dbReference>
<feature type="domain" description="Glutamyl/glutaminyl-tRNA synthetase class Ib catalytic" evidence="8">
    <location>
        <begin position="4"/>
        <end position="105"/>
    </location>
</feature>
<dbReference type="InterPro" id="IPR000924">
    <property type="entry name" value="Glu/Gln-tRNA-synth"/>
</dbReference>
<evidence type="ECO:0000256" key="2">
    <source>
        <dbReference type="ARBA" id="ARBA00022723"/>
    </source>
</evidence>
<dbReference type="GO" id="GO:0016874">
    <property type="term" value="F:ligase activity"/>
    <property type="evidence" value="ECO:0007669"/>
    <property type="project" value="UniProtKB-KW"/>
</dbReference>
<dbReference type="PANTHER" id="PTHR43311">
    <property type="entry name" value="GLUTAMATE--TRNA LIGASE"/>
    <property type="match status" value="1"/>
</dbReference>
<evidence type="ECO:0000256" key="5">
    <source>
        <dbReference type="ARBA" id="ARBA00022840"/>
    </source>
</evidence>
<proteinExistence type="inferred from homology"/>
<dbReference type="Proteomes" id="UP000709466">
    <property type="component" value="Unassembled WGS sequence"/>
</dbReference>
<dbReference type="InterPro" id="IPR014729">
    <property type="entry name" value="Rossmann-like_a/b/a_fold"/>
</dbReference>
<name>A0ABX0VZ93_9RHOB</name>
<dbReference type="InterPro" id="IPR020058">
    <property type="entry name" value="Glu/Gln-tRNA-synth_Ib_cat-dom"/>
</dbReference>
<dbReference type="EMBL" id="JAATOP010000009">
    <property type="protein sequence ID" value="NIY73418.1"/>
    <property type="molecule type" value="Genomic_DNA"/>
</dbReference>
<evidence type="ECO:0000256" key="1">
    <source>
        <dbReference type="ARBA" id="ARBA00022598"/>
    </source>
</evidence>
<evidence type="ECO:0000256" key="3">
    <source>
        <dbReference type="ARBA" id="ARBA00022741"/>
    </source>
</evidence>
<dbReference type="Gene3D" id="3.40.50.620">
    <property type="entry name" value="HUPs"/>
    <property type="match status" value="1"/>
</dbReference>
<evidence type="ECO:0000256" key="7">
    <source>
        <dbReference type="RuleBase" id="RU363037"/>
    </source>
</evidence>
<evidence type="ECO:0000313" key="10">
    <source>
        <dbReference type="Proteomes" id="UP000709466"/>
    </source>
</evidence>
<protein>
    <submittedName>
        <fullName evidence="9">tRNA glutamyl-Q(34) synthetase GluQRS</fullName>
        <ecNumber evidence="9">6.1.1.-</ecNumber>
    </submittedName>
</protein>
<dbReference type="PROSITE" id="PS00178">
    <property type="entry name" value="AA_TRNA_LIGASE_I"/>
    <property type="match status" value="1"/>
</dbReference>
<evidence type="ECO:0000259" key="8">
    <source>
        <dbReference type="Pfam" id="PF00749"/>
    </source>
</evidence>
<evidence type="ECO:0000313" key="9">
    <source>
        <dbReference type="EMBL" id="NIY73418.1"/>
    </source>
</evidence>
<dbReference type="SUPFAM" id="SSF52374">
    <property type="entry name" value="Nucleotidylyl transferase"/>
    <property type="match status" value="1"/>
</dbReference>